<gene>
    <name evidence="2" type="ORF">N803_11260</name>
</gene>
<feature type="transmembrane region" description="Helical" evidence="1">
    <location>
        <begin position="12"/>
        <end position="34"/>
    </location>
</feature>
<dbReference type="EMBL" id="AVPK01000003">
    <property type="protein sequence ID" value="KGN38354.1"/>
    <property type="molecule type" value="Genomic_DNA"/>
</dbReference>
<organism evidence="2 3">
    <name type="scientific">Knoellia subterranea KCTC 19937</name>
    <dbReference type="NCBI Taxonomy" id="1385521"/>
    <lineage>
        <taxon>Bacteria</taxon>
        <taxon>Bacillati</taxon>
        <taxon>Actinomycetota</taxon>
        <taxon>Actinomycetes</taxon>
        <taxon>Micrococcales</taxon>
        <taxon>Intrasporangiaceae</taxon>
        <taxon>Knoellia</taxon>
    </lineage>
</organism>
<evidence type="ECO:0000256" key="1">
    <source>
        <dbReference type="SAM" id="Phobius"/>
    </source>
</evidence>
<evidence type="ECO:0000313" key="2">
    <source>
        <dbReference type="EMBL" id="KGN38354.1"/>
    </source>
</evidence>
<keyword evidence="1" id="KW-0472">Membrane</keyword>
<sequence>MRPEVVRLAHSVRWAALAGCVIATCVALGLWLSLAALDPIVRGEGPAGQAVTVSGPEPVRDTDLTVLGRGEPTDEGFECTGSDSQLAVVEELSTKRVEVRGERLVVIGETASAWSPGDVVAPCTGVGLKSVVLLEDPRPPRRILALGMGFGAVFLGAWTAVLFAVARSTPRATGPVIEDRRNPFHGSNPY</sequence>
<keyword evidence="3" id="KW-1185">Reference proteome</keyword>
<accession>A0A0A0JNL6</accession>
<name>A0A0A0JNL6_9MICO</name>
<keyword evidence="1" id="KW-0812">Transmembrane</keyword>
<dbReference type="RefSeq" id="WP_035903897.1">
    <property type="nucleotide sequence ID" value="NZ_AVPK01000003.1"/>
</dbReference>
<comment type="caution">
    <text evidence="2">The sequence shown here is derived from an EMBL/GenBank/DDBJ whole genome shotgun (WGS) entry which is preliminary data.</text>
</comment>
<reference evidence="2 3" key="1">
    <citation type="submission" date="2013-08" db="EMBL/GenBank/DDBJ databases">
        <title>The genome sequence of Knoellia subterranea.</title>
        <authorList>
            <person name="Zhu W."/>
            <person name="Wang G."/>
        </authorList>
    </citation>
    <scope>NUCLEOTIDE SEQUENCE [LARGE SCALE GENOMIC DNA]</scope>
    <source>
        <strain evidence="2 3">KCTC 19937</strain>
    </source>
</reference>
<dbReference type="Proteomes" id="UP000030011">
    <property type="component" value="Unassembled WGS sequence"/>
</dbReference>
<evidence type="ECO:0000313" key="3">
    <source>
        <dbReference type="Proteomes" id="UP000030011"/>
    </source>
</evidence>
<proteinExistence type="predicted"/>
<feature type="transmembrane region" description="Helical" evidence="1">
    <location>
        <begin position="143"/>
        <end position="165"/>
    </location>
</feature>
<protein>
    <submittedName>
        <fullName evidence="2">Uncharacterized protein</fullName>
    </submittedName>
</protein>
<keyword evidence="1" id="KW-1133">Transmembrane helix</keyword>
<dbReference type="STRING" id="1385521.N803_11260"/>
<dbReference type="AlphaFoldDB" id="A0A0A0JNL6"/>